<evidence type="ECO:0000313" key="2">
    <source>
        <dbReference type="Proteomes" id="UP001597213"/>
    </source>
</evidence>
<evidence type="ECO:0000313" key="1">
    <source>
        <dbReference type="EMBL" id="MFD1882483.1"/>
    </source>
</evidence>
<sequence>MPMPYTYRHASAEFRAYLQDLREATLIESDNVLYTGTEAVLTSFRARLTVAEGLRFADELPAVLRAIFVWRWDGAAAPLPWPDRETLRAEMLALRRHHNFCPPSLLEELLAAIPPTMRAPDFQRAVERIGPQAVGFWAAGRAD</sequence>
<dbReference type="Pfam" id="PF10025">
    <property type="entry name" value="DUF2267"/>
    <property type="match status" value="1"/>
</dbReference>
<accession>A0ABW4R9X4</accession>
<comment type="caution">
    <text evidence="1">The sequence shown here is derived from an EMBL/GenBank/DDBJ whole genome shotgun (WGS) entry which is preliminary data.</text>
</comment>
<protein>
    <submittedName>
        <fullName evidence="1">DUF2267 domain-containing protein</fullName>
    </submittedName>
</protein>
<dbReference type="RefSeq" id="WP_379143134.1">
    <property type="nucleotide sequence ID" value="NZ_JBHUEN010000034.1"/>
</dbReference>
<gene>
    <name evidence="1" type="ORF">ACFSCT_12235</name>
</gene>
<reference evidence="2" key="1">
    <citation type="journal article" date="2019" name="Int. J. Syst. Evol. Microbiol.">
        <title>The Global Catalogue of Microorganisms (GCM) 10K type strain sequencing project: providing services to taxonomists for standard genome sequencing and annotation.</title>
        <authorList>
            <consortium name="The Broad Institute Genomics Platform"/>
            <consortium name="The Broad Institute Genome Sequencing Center for Infectious Disease"/>
            <person name="Wu L."/>
            <person name="Ma J."/>
        </authorList>
    </citation>
    <scope>NUCLEOTIDE SEQUENCE [LARGE SCALE GENOMIC DNA]</scope>
    <source>
        <strain evidence="2">CCUG 56029</strain>
    </source>
</reference>
<organism evidence="1 2">
    <name type="scientific">Paracoccus pacificus</name>
    <dbReference type="NCBI Taxonomy" id="1463598"/>
    <lineage>
        <taxon>Bacteria</taxon>
        <taxon>Pseudomonadati</taxon>
        <taxon>Pseudomonadota</taxon>
        <taxon>Alphaproteobacteria</taxon>
        <taxon>Rhodobacterales</taxon>
        <taxon>Paracoccaceae</taxon>
        <taxon>Paracoccus</taxon>
    </lineage>
</organism>
<dbReference type="InterPro" id="IPR018727">
    <property type="entry name" value="DUF2267"/>
</dbReference>
<dbReference type="Proteomes" id="UP001597213">
    <property type="component" value="Unassembled WGS sequence"/>
</dbReference>
<proteinExistence type="predicted"/>
<dbReference type="EMBL" id="JBHUEN010000034">
    <property type="protein sequence ID" value="MFD1882483.1"/>
    <property type="molecule type" value="Genomic_DNA"/>
</dbReference>
<dbReference type="InterPro" id="IPR038282">
    <property type="entry name" value="DUF2267_sf"/>
</dbReference>
<keyword evidence="2" id="KW-1185">Reference proteome</keyword>
<name>A0ABW4R9X4_9RHOB</name>
<dbReference type="Gene3D" id="1.10.490.110">
    <property type="entry name" value="Uncharacterized conserved protein DUF2267"/>
    <property type="match status" value="1"/>
</dbReference>